<gene>
    <name evidence="7" type="ORF">HHI36_003189</name>
</gene>
<keyword evidence="2 5" id="KW-0812">Transmembrane</keyword>
<organism evidence="7 8">
    <name type="scientific">Cryptolaemus montrouzieri</name>
    <dbReference type="NCBI Taxonomy" id="559131"/>
    <lineage>
        <taxon>Eukaryota</taxon>
        <taxon>Metazoa</taxon>
        <taxon>Ecdysozoa</taxon>
        <taxon>Arthropoda</taxon>
        <taxon>Hexapoda</taxon>
        <taxon>Insecta</taxon>
        <taxon>Pterygota</taxon>
        <taxon>Neoptera</taxon>
        <taxon>Endopterygota</taxon>
        <taxon>Coleoptera</taxon>
        <taxon>Polyphaga</taxon>
        <taxon>Cucujiformia</taxon>
        <taxon>Coccinelloidea</taxon>
        <taxon>Coccinellidae</taxon>
        <taxon>Scymninae</taxon>
        <taxon>Scymnini</taxon>
        <taxon>Cryptolaemus</taxon>
    </lineage>
</organism>
<dbReference type="PANTHER" id="PTHR45902">
    <property type="entry name" value="LATROPHILIN RECEPTOR-LIKE PROTEIN A"/>
    <property type="match status" value="1"/>
</dbReference>
<dbReference type="Pfam" id="PF00002">
    <property type="entry name" value="7tm_2"/>
    <property type="match status" value="1"/>
</dbReference>
<feature type="transmembrane region" description="Helical" evidence="5">
    <location>
        <begin position="358"/>
        <end position="378"/>
    </location>
</feature>
<evidence type="ECO:0000259" key="6">
    <source>
        <dbReference type="PROSITE" id="PS50261"/>
    </source>
</evidence>
<name>A0ABD2PCQ0_9CUCU</name>
<feature type="transmembrane region" description="Helical" evidence="5">
    <location>
        <begin position="202"/>
        <end position="220"/>
    </location>
</feature>
<evidence type="ECO:0000313" key="8">
    <source>
        <dbReference type="Proteomes" id="UP001516400"/>
    </source>
</evidence>
<feature type="transmembrane region" description="Helical" evidence="5">
    <location>
        <begin position="273"/>
        <end position="294"/>
    </location>
</feature>
<dbReference type="AlphaFoldDB" id="A0ABD2PCQ0"/>
<evidence type="ECO:0000313" key="7">
    <source>
        <dbReference type="EMBL" id="KAL3288754.1"/>
    </source>
</evidence>
<feature type="domain" description="G-protein coupled receptors family 2 profile 2" evidence="6">
    <location>
        <begin position="166"/>
        <end position="409"/>
    </location>
</feature>
<proteinExistence type="predicted"/>
<dbReference type="InterPro" id="IPR017981">
    <property type="entry name" value="GPCR_2-like_7TM"/>
</dbReference>
<evidence type="ECO:0000256" key="3">
    <source>
        <dbReference type="ARBA" id="ARBA00022989"/>
    </source>
</evidence>
<reference evidence="7 8" key="1">
    <citation type="journal article" date="2021" name="BMC Biol.">
        <title>Horizontally acquired antibacterial genes associated with adaptive radiation of ladybird beetles.</title>
        <authorList>
            <person name="Li H.S."/>
            <person name="Tang X.F."/>
            <person name="Huang Y.H."/>
            <person name="Xu Z.Y."/>
            <person name="Chen M.L."/>
            <person name="Du X.Y."/>
            <person name="Qiu B.Y."/>
            <person name="Chen P.T."/>
            <person name="Zhang W."/>
            <person name="Slipinski A."/>
            <person name="Escalona H.E."/>
            <person name="Waterhouse R.M."/>
            <person name="Zwick A."/>
            <person name="Pang H."/>
        </authorList>
    </citation>
    <scope>NUCLEOTIDE SEQUENCE [LARGE SCALE GENOMIC DNA]</scope>
    <source>
        <strain evidence="7">SYSU2018</strain>
    </source>
</reference>
<sequence>MNHFLMFHQKNCKYSCKIQICPVRNNIRKFANILHLEKDEFTDAKLGSESCKAYKLNENKSQENSYFLIPNRKVKGQSNYVAQIFSGCTSSESETYQAMNDLFLNKNINDALVRYHIFSLYTDNSFNIRNIVTDIDTFEQPRYFSSKIPFFYGLVISAQLERNNVLLLLIASGLSCSLVALFLIFITAILSEEWRSKGSNIILVNFATVIFLDVMSHLISELSEINETFCSIFVVCCHYFSLVEFFWTSIIALMQYRRYVYVFEKNDRQKFIIVAWVSPIIIITLNLIYAFMNSKELDKSKDSYKTCSLINTYLIYYSIAVPLFITLLINFIIFILIVRHFLQESCKTGKRADAIAEVKIAFILFFLLDLNLIIAIIADMFNDYLLAAIFVTCQSMQGTFLFIIFVLRSKTTRNMYVKWIKMIYIKVCNRM</sequence>
<keyword evidence="4 5" id="KW-0472">Membrane</keyword>
<dbReference type="EMBL" id="JABFTP020000185">
    <property type="protein sequence ID" value="KAL3288754.1"/>
    <property type="molecule type" value="Genomic_DNA"/>
</dbReference>
<keyword evidence="3 5" id="KW-1133">Transmembrane helix</keyword>
<feature type="transmembrane region" description="Helical" evidence="5">
    <location>
        <begin position="165"/>
        <end position="190"/>
    </location>
</feature>
<accession>A0ABD2PCQ0</accession>
<evidence type="ECO:0000256" key="2">
    <source>
        <dbReference type="ARBA" id="ARBA00022692"/>
    </source>
</evidence>
<evidence type="ECO:0000256" key="5">
    <source>
        <dbReference type="SAM" id="Phobius"/>
    </source>
</evidence>
<protein>
    <recommendedName>
        <fullName evidence="6">G-protein coupled receptors family 2 profile 2 domain-containing protein</fullName>
    </recommendedName>
</protein>
<dbReference type="Gene3D" id="1.20.1070.10">
    <property type="entry name" value="Rhodopsin 7-helix transmembrane proteins"/>
    <property type="match status" value="1"/>
</dbReference>
<feature type="transmembrane region" description="Helical" evidence="5">
    <location>
        <begin position="232"/>
        <end position="253"/>
    </location>
</feature>
<dbReference type="Proteomes" id="UP001516400">
    <property type="component" value="Unassembled WGS sequence"/>
</dbReference>
<comment type="subcellular location">
    <subcellularLocation>
        <location evidence="1">Membrane</location>
        <topology evidence="1">Multi-pass membrane protein</topology>
    </subcellularLocation>
</comment>
<dbReference type="PROSITE" id="PS50261">
    <property type="entry name" value="G_PROTEIN_RECEP_F2_4"/>
    <property type="match status" value="1"/>
</dbReference>
<feature type="transmembrane region" description="Helical" evidence="5">
    <location>
        <begin position="314"/>
        <end position="338"/>
    </location>
</feature>
<dbReference type="InterPro" id="IPR053231">
    <property type="entry name" value="GPCR_LN-TM7"/>
</dbReference>
<feature type="transmembrane region" description="Helical" evidence="5">
    <location>
        <begin position="384"/>
        <end position="407"/>
    </location>
</feature>
<comment type="caution">
    <text evidence="7">The sequence shown here is derived from an EMBL/GenBank/DDBJ whole genome shotgun (WGS) entry which is preliminary data.</text>
</comment>
<dbReference type="PANTHER" id="PTHR45902:SF1">
    <property type="entry name" value="LATROPHILIN RECEPTOR-LIKE PROTEIN A"/>
    <property type="match status" value="1"/>
</dbReference>
<dbReference type="SUPFAM" id="SSF81321">
    <property type="entry name" value="Family A G protein-coupled receptor-like"/>
    <property type="match status" value="1"/>
</dbReference>
<dbReference type="PRINTS" id="PR00249">
    <property type="entry name" value="GPCRSECRETIN"/>
</dbReference>
<evidence type="ECO:0000256" key="4">
    <source>
        <dbReference type="ARBA" id="ARBA00023136"/>
    </source>
</evidence>
<evidence type="ECO:0000256" key="1">
    <source>
        <dbReference type="ARBA" id="ARBA00004141"/>
    </source>
</evidence>
<dbReference type="InterPro" id="IPR000832">
    <property type="entry name" value="GPCR_2_secretin-like"/>
</dbReference>
<keyword evidence="8" id="KW-1185">Reference proteome</keyword>
<dbReference type="GO" id="GO:0016020">
    <property type="term" value="C:membrane"/>
    <property type="evidence" value="ECO:0007669"/>
    <property type="project" value="UniProtKB-SubCell"/>
</dbReference>